<dbReference type="Proteomes" id="UP000197269">
    <property type="component" value="Unassembled WGS sequence"/>
</dbReference>
<dbReference type="Pfam" id="PF11154">
    <property type="entry name" value="DUF2934"/>
    <property type="match status" value="1"/>
</dbReference>
<proteinExistence type="predicted"/>
<gene>
    <name evidence="1" type="ORF">B5E41_11175</name>
</gene>
<evidence type="ECO:0000313" key="1">
    <source>
        <dbReference type="EMBL" id="OWO94959.1"/>
    </source>
</evidence>
<accession>A0A246DX77</accession>
<dbReference type="EMBL" id="MXPU01000006">
    <property type="protein sequence ID" value="OWO94959.1"/>
    <property type="molecule type" value="Genomic_DNA"/>
</dbReference>
<dbReference type="AlphaFoldDB" id="A0A246DX77"/>
<sequence>MIDEETRRTRAYRIWESEGRPEGQDLEHWYRAGDDTVEPAEDGREYMRYSRGAAPAGSLIIKLYRSGDQIRGYVRKVAETDLDDTVYPGEEMEPEAAFKLAESHRGNSGQPVFVELVEDVEWDPSWGRLRYQTHG</sequence>
<protein>
    <recommendedName>
        <fullName evidence="3">DUF2934 domain-containing protein</fullName>
    </recommendedName>
</protein>
<comment type="caution">
    <text evidence="1">The sequence shown here is derived from an EMBL/GenBank/DDBJ whole genome shotgun (WGS) entry which is preliminary data.</text>
</comment>
<dbReference type="InterPro" id="IPR021327">
    <property type="entry name" value="DUF2934"/>
</dbReference>
<dbReference type="RefSeq" id="WP_088393540.1">
    <property type="nucleotide sequence ID" value="NZ_MXPU01000006.1"/>
</dbReference>
<name>A0A246DX77_9HYPH</name>
<evidence type="ECO:0000313" key="2">
    <source>
        <dbReference type="Proteomes" id="UP000197269"/>
    </source>
</evidence>
<reference evidence="1 2" key="1">
    <citation type="submission" date="2017-03" db="EMBL/GenBank/DDBJ databases">
        <title>Genome of strain Rhizobium sp. CNPSo 668.</title>
        <authorList>
            <person name="Ribeiro R."/>
        </authorList>
    </citation>
    <scope>NUCLEOTIDE SEQUENCE [LARGE SCALE GENOMIC DNA]</scope>
    <source>
        <strain evidence="1 2">CNPSo 668</strain>
    </source>
</reference>
<evidence type="ECO:0008006" key="3">
    <source>
        <dbReference type="Google" id="ProtNLM"/>
    </source>
</evidence>
<organism evidence="1 2">
    <name type="scientific">Rhizobium esperanzae</name>
    <dbReference type="NCBI Taxonomy" id="1967781"/>
    <lineage>
        <taxon>Bacteria</taxon>
        <taxon>Pseudomonadati</taxon>
        <taxon>Pseudomonadota</taxon>
        <taxon>Alphaproteobacteria</taxon>
        <taxon>Hyphomicrobiales</taxon>
        <taxon>Rhizobiaceae</taxon>
        <taxon>Rhizobium/Agrobacterium group</taxon>
        <taxon>Rhizobium</taxon>
    </lineage>
</organism>